<sequence length="458" mass="48572">MVQAPERTHSPRRRFRSLALLSGAAAIALLASGCAGGSSSASNGEFGFPETEQQADSTITVWVDNTRVAAADAFKAANPDVPIDVVTYDGSANGSNSFQTKIQLFDKAKKGWPDVVWSTQTNDAAWASQTSPGSQPFAAQLDGGLVDSELIDGFTAGSLDPCTVDGKVYCLRNDLAQNVLWYDKTLFDQFGYTLPTTWEEYQELGEKVATEHPGYIIGAAGDAWTPEIYMWASKCQAGDVTAVREITVDTTSEECQRMADLLDTSIANGSITTESVFSPSFVQKYAGKVLAMPGPVWYSGAIFNSPDSLNVPAGQIGAATPPTWDGEDVVTGNVGGGTWYISSHSANLASAKKFVEFAATSDEYQVELNPGLPAFAAAGEKWVAKQADSGYFAGDLDALTDSASLVWSGWGSPTFSQEAVWAKTVTPVITSGGTVSDTLEEWGQAIKDQAQVNGYKVG</sequence>
<keyword evidence="3" id="KW-1185">Reference proteome</keyword>
<keyword evidence="1" id="KW-0732">Signal</keyword>
<evidence type="ECO:0000313" key="3">
    <source>
        <dbReference type="Proteomes" id="UP000549913"/>
    </source>
</evidence>
<gene>
    <name evidence="2" type="ORF">BJ984_000270</name>
</gene>
<reference evidence="2 3" key="1">
    <citation type="submission" date="2020-07" db="EMBL/GenBank/DDBJ databases">
        <title>Sequencing the genomes of 1000 actinobacteria strains.</title>
        <authorList>
            <person name="Klenk H.-P."/>
        </authorList>
    </citation>
    <scope>NUCLEOTIDE SEQUENCE [LARGE SCALE GENOMIC DNA]</scope>
    <source>
        <strain evidence="2 3">DSM 26474</strain>
    </source>
</reference>
<proteinExistence type="predicted"/>
<dbReference type="EMBL" id="JACCBM010000001">
    <property type="protein sequence ID" value="NYD69112.1"/>
    <property type="molecule type" value="Genomic_DNA"/>
</dbReference>
<comment type="caution">
    <text evidence="2">The sequence shown here is derived from an EMBL/GenBank/DDBJ whole genome shotgun (WGS) entry which is preliminary data.</text>
</comment>
<name>A0A852S9T7_9MICO</name>
<dbReference type="AlphaFoldDB" id="A0A852S9T7"/>
<dbReference type="Gene3D" id="3.40.190.10">
    <property type="entry name" value="Periplasmic binding protein-like II"/>
    <property type="match status" value="1"/>
</dbReference>
<dbReference type="RefSeq" id="WP_179546497.1">
    <property type="nucleotide sequence ID" value="NZ_BSEW01000001.1"/>
</dbReference>
<dbReference type="PANTHER" id="PTHR43649:SF12">
    <property type="entry name" value="DIACETYLCHITOBIOSE BINDING PROTEIN DASA"/>
    <property type="match status" value="1"/>
</dbReference>
<organism evidence="2 3">
    <name type="scientific">Herbiconiux flava</name>
    <dbReference type="NCBI Taxonomy" id="881268"/>
    <lineage>
        <taxon>Bacteria</taxon>
        <taxon>Bacillati</taxon>
        <taxon>Actinomycetota</taxon>
        <taxon>Actinomycetes</taxon>
        <taxon>Micrococcales</taxon>
        <taxon>Microbacteriaceae</taxon>
        <taxon>Herbiconiux</taxon>
    </lineage>
</organism>
<dbReference type="InterPro" id="IPR006059">
    <property type="entry name" value="SBP"/>
</dbReference>
<feature type="signal peptide" evidence="1">
    <location>
        <begin position="1"/>
        <end position="31"/>
    </location>
</feature>
<dbReference type="Pfam" id="PF01547">
    <property type="entry name" value="SBP_bac_1"/>
    <property type="match status" value="1"/>
</dbReference>
<dbReference type="PANTHER" id="PTHR43649">
    <property type="entry name" value="ARABINOSE-BINDING PROTEIN-RELATED"/>
    <property type="match status" value="1"/>
</dbReference>
<dbReference type="Proteomes" id="UP000549913">
    <property type="component" value="Unassembled WGS sequence"/>
</dbReference>
<dbReference type="SUPFAM" id="SSF53850">
    <property type="entry name" value="Periplasmic binding protein-like II"/>
    <property type="match status" value="1"/>
</dbReference>
<evidence type="ECO:0000256" key="1">
    <source>
        <dbReference type="SAM" id="SignalP"/>
    </source>
</evidence>
<accession>A0A852S9T7</accession>
<protein>
    <submittedName>
        <fullName evidence="2">Multiple sugar transport system substrate-binding protein</fullName>
    </submittedName>
</protein>
<evidence type="ECO:0000313" key="2">
    <source>
        <dbReference type="EMBL" id="NYD69112.1"/>
    </source>
</evidence>
<feature type="chain" id="PRO_5039556676" evidence="1">
    <location>
        <begin position="32"/>
        <end position="458"/>
    </location>
</feature>
<dbReference type="InterPro" id="IPR050490">
    <property type="entry name" value="Bact_solute-bd_prot1"/>
</dbReference>
<dbReference type="PROSITE" id="PS51257">
    <property type="entry name" value="PROKAR_LIPOPROTEIN"/>
    <property type="match status" value="1"/>
</dbReference>
<keyword evidence="2" id="KW-0813">Transport</keyword>
<keyword evidence="2" id="KW-0762">Sugar transport</keyword>